<dbReference type="PANTHER" id="PTHR47059:SF1">
    <property type="entry name" value="TETRATRICOPEPTIDE REPEAT PROTEIN 32"/>
    <property type="match status" value="1"/>
</dbReference>
<keyword evidence="2 3" id="KW-0802">TPR repeat</keyword>
<dbReference type="SUPFAM" id="SSF48452">
    <property type="entry name" value="TPR-like"/>
    <property type="match status" value="1"/>
</dbReference>
<feature type="repeat" description="TPR" evidence="3">
    <location>
        <begin position="58"/>
        <end position="91"/>
    </location>
</feature>
<feature type="repeat" description="TPR" evidence="3">
    <location>
        <begin position="92"/>
        <end position="125"/>
    </location>
</feature>
<dbReference type="Proteomes" id="UP001321473">
    <property type="component" value="Unassembled WGS sequence"/>
</dbReference>
<dbReference type="Gene3D" id="1.25.40.10">
    <property type="entry name" value="Tetratricopeptide repeat domain"/>
    <property type="match status" value="1"/>
</dbReference>
<dbReference type="PROSITE" id="PS50005">
    <property type="entry name" value="TPR"/>
    <property type="match status" value="2"/>
</dbReference>
<dbReference type="SMART" id="SM00028">
    <property type="entry name" value="TPR"/>
    <property type="match status" value="2"/>
</dbReference>
<dbReference type="PANTHER" id="PTHR47059">
    <property type="entry name" value="TETRATRICOPEPTIDE REPEAT PROTEIN 32"/>
    <property type="match status" value="1"/>
</dbReference>
<evidence type="ECO:0000313" key="5">
    <source>
        <dbReference type="Proteomes" id="UP001321473"/>
    </source>
</evidence>
<evidence type="ECO:0000256" key="2">
    <source>
        <dbReference type="ARBA" id="ARBA00022803"/>
    </source>
</evidence>
<dbReference type="InterPro" id="IPR011990">
    <property type="entry name" value="TPR-like_helical_dom_sf"/>
</dbReference>
<evidence type="ECO:0000313" key="4">
    <source>
        <dbReference type="EMBL" id="KAK8756798.1"/>
    </source>
</evidence>
<comment type="caution">
    <text evidence="4">The sequence shown here is derived from an EMBL/GenBank/DDBJ whole genome shotgun (WGS) entry which is preliminary data.</text>
</comment>
<dbReference type="EMBL" id="JARKHS020035887">
    <property type="protein sequence ID" value="KAK8756798.1"/>
    <property type="molecule type" value="Genomic_DNA"/>
</dbReference>
<sequence>MGPETGDFPTKLEKKVELDDLIEKKKSAYLRQLQNEQSSQETEPGNAENLENSKYELALAYNERGQMHYRMIEFDKAVEDYTEAIHYCDKLAAAYFNRGTIRYRMGCFDVALPDMEKAVSMEPDNKEFLLGLQETKAQL</sequence>
<gene>
    <name evidence="4" type="ORF">V5799_000503</name>
</gene>
<dbReference type="AlphaFoldDB" id="A0AAQ4D2V8"/>
<keyword evidence="5" id="KW-1185">Reference proteome</keyword>
<dbReference type="InterPro" id="IPR013105">
    <property type="entry name" value="TPR_2"/>
</dbReference>
<keyword evidence="1" id="KW-0677">Repeat</keyword>
<dbReference type="Pfam" id="PF07719">
    <property type="entry name" value="TPR_2"/>
    <property type="match status" value="1"/>
</dbReference>
<dbReference type="InterPro" id="IPR019734">
    <property type="entry name" value="TPR_rpt"/>
</dbReference>
<evidence type="ECO:0000256" key="1">
    <source>
        <dbReference type="ARBA" id="ARBA00022737"/>
    </source>
</evidence>
<accession>A0AAQ4D2V8</accession>
<protein>
    <recommendedName>
        <fullName evidence="6">Tetratricopeptide repeat protein 32</fullName>
    </recommendedName>
</protein>
<proteinExistence type="predicted"/>
<evidence type="ECO:0008006" key="6">
    <source>
        <dbReference type="Google" id="ProtNLM"/>
    </source>
</evidence>
<organism evidence="4 5">
    <name type="scientific">Amblyomma americanum</name>
    <name type="common">Lone star tick</name>
    <dbReference type="NCBI Taxonomy" id="6943"/>
    <lineage>
        <taxon>Eukaryota</taxon>
        <taxon>Metazoa</taxon>
        <taxon>Ecdysozoa</taxon>
        <taxon>Arthropoda</taxon>
        <taxon>Chelicerata</taxon>
        <taxon>Arachnida</taxon>
        <taxon>Acari</taxon>
        <taxon>Parasitiformes</taxon>
        <taxon>Ixodida</taxon>
        <taxon>Ixodoidea</taxon>
        <taxon>Ixodidae</taxon>
        <taxon>Amblyomminae</taxon>
        <taxon>Amblyomma</taxon>
    </lineage>
</organism>
<reference evidence="4 5" key="1">
    <citation type="journal article" date="2023" name="Arcadia Sci">
        <title>De novo assembly of a long-read Amblyomma americanum tick genome.</title>
        <authorList>
            <person name="Chou S."/>
            <person name="Poskanzer K.E."/>
            <person name="Rollins M."/>
            <person name="Thuy-Boun P.S."/>
        </authorList>
    </citation>
    <scope>NUCLEOTIDE SEQUENCE [LARGE SCALE GENOMIC DNA]</scope>
    <source>
        <strain evidence="4">F_SG_1</strain>
        <tissue evidence="4">Salivary glands</tissue>
    </source>
</reference>
<name>A0AAQ4D2V8_AMBAM</name>
<evidence type="ECO:0000256" key="3">
    <source>
        <dbReference type="PROSITE-ProRule" id="PRU00339"/>
    </source>
</evidence>